<dbReference type="AlphaFoldDB" id="A0A0A7ELH4"/>
<organism evidence="2 3">
    <name type="scientific">Pseudoalteromonas piratica</name>
    <dbReference type="NCBI Taxonomy" id="1348114"/>
    <lineage>
        <taxon>Bacteria</taxon>
        <taxon>Pseudomonadati</taxon>
        <taxon>Pseudomonadota</taxon>
        <taxon>Gammaproteobacteria</taxon>
        <taxon>Alteromonadales</taxon>
        <taxon>Pseudoalteromonadaceae</taxon>
        <taxon>Pseudoalteromonas</taxon>
    </lineage>
</organism>
<evidence type="ECO:0000256" key="1">
    <source>
        <dbReference type="SAM" id="MobiDB-lite"/>
    </source>
</evidence>
<protein>
    <submittedName>
        <fullName evidence="2">Uncharacterized protein</fullName>
    </submittedName>
</protein>
<dbReference type="Proteomes" id="UP000030341">
    <property type="component" value="Chromosome 2"/>
</dbReference>
<feature type="compositionally biased region" description="Polar residues" evidence="1">
    <location>
        <begin position="1"/>
        <end position="13"/>
    </location>
</feature>
<feature type="region of interest" description="Disordered" evidence="1">
    <location>
        <begin position="585"/>
        <end position="610"/>
    </location>
</feature>
<reference evidence="2 3" key="1">
    <citation type="submission" date="2014-11" db="EMBL/GenBank/DDBJ databases">
        <title>Complete Genome Sequence of Pseudoalteromonas sp. Strain OCN003 Isolated from Kaneohe Bay, Oahu, Hawaii.</title>
        <authorList>
            <person name="Beurmann S."/>
            <person name="Videau P."/>
            <person name="Ushijima B."/>
            <person name="Smith A.M."/>
            <person name="Aeby G.S."/>
            <person name="Callahan S.M."/>
            <person name="Belcaid M."/>
        </authorList>
    </citation>
    <scope>NUCLEOTIDE SEQUENCE [LARGE SCALE GENOMIC DNA]</scope>
    <source>
        <strain evidence="2 3">OCN003</strain>
    </source>
</reference>
<proteinExistence type="predicted"/>
<dbReference type="OrthoDB" id="9922748at2"/>
<dbReference type="EMBL" id="CP009889">
    <property type="protein sequence ID" value="AIY66921.1"/>
    <property type="molecule type" value="Genomic_DNA"/>
</dbReference>
<dbReference type="HOGENOM" id="CLU_447499_0_0_6"/>
<sequence>MKITNDTMQNRPSNGVDVPTNHGAQLTELGSRFSHLMNDKKQTKYHQINDGLVLKPNENTPEKTTIKQEQRVISHSQLDEFLTSDYDVPKQQQNPIIAAKGVDDNVSAQTSDVNNLTASYQVFESSFSCHEPTVACCDGFEHLIIPLEHKKNTHVNTKVGDIAHSNCTVQVQTIVQLLNQNPQSNIKLSDTAFTPKQVNAVETIEKIPVFPSKAFELDPHPVVFELAPVKASNTRENINQFDANVTQNTKKIDSISERLNTNSLNEKETESEIELVDHLFEKTTILGTNSESLVQSKLNKTAIECTGPFGVSFIEKQSAIEENALNLRKLPAESKFITSIDNEFRQKEPLTYHSSLIEYALATINNVKKVIPTASKRIEVNDIQNINRVLEAERVSVLNPIGISDSRSNFDSSMRNDIAFSKDVNDLLHNNQLNITVKDERPATIHWAHASQKVMPSLEGALENLSDSINEVASSVSLQSTPHSLPSVEQVFRAQLNSIDQFHIVENFKSHFAQIDEAILKQSPSLSISLESQYLQGGKVQIDIEQGRLTIHFDVSSSHVLAQLTQSLPDLKLVLNERYPQFNTQFSMNDSDQQRQHQEERDEQTEGEQS</sequence>
<feature type="region of interest" description="Disordered" evidence="1">
    <location>
        <begin position="1"/>
        <end position="21"/>
    </location>
</feature>
<dbReference type="KEGG" id="pseo:OM33_17685"/>
<dbReference type="eggNOG" id="ENOG5033PET">
    <property type="taxonomic scope" value="Bacteria"/>
</dbReference>
<feature type="compositionally biased region" description="Acidic residues" evidence="1">
    <location>
        <begin position="601"/>
        <end position="610"/>
    </location>
</feature>
<name>A0A0A7ELH4_9GAMM</name>
<evidence type="ECO:0000313" key="2">
    <source>
        <dbReference type="EMBL" id="AIY66921.1"/>
    </source>
</evidence>
<accession>A0A0A7ELH4</accession>
<dbReference type="STRING" id="1348114.OM33_17685"/>
<keyword evidence="3" id="KW-1185">Reference proteome</keyword>
<evidence type="ECO:0000313" key="3">
    <source>
        <dbReference type="Proteomes" id="UP000030341"/>
    </source>
</evidence>
<gene>
    <name evidence="2" type="ORF">OM33_17685</name>
</gene>